<evidence type="ECO:0000313" key="7">
    <source>
        <dbReference type="Proteomes" id="UP000439113"/>
    </source>
</evidence>
<reference evidence="6 7" key="1">
    <citation type="submission" date="2019-11" db="EMBL/GenBank/DDBJ databases">
        <title>Whole-genome sequence of a Rhodoblastus acidophilus DSM 142.</title>
        <authorList>
            <person name="Kyndt J.A."/>
            <person name="Meyer T.E."/>
        </authorList>
    </citation>
    <scope>NUCLEOTIDE SEQUENCE [LARGE SCALE GENOMIC DNA]</scope>
    <source>
        <strain evidence="6 7">DSM 142</strain>
    </source>
</reference>
<evidence type="ECO:0000313" key="6">
    <source>
        <dbReference type="EMBL" id="MTV30492.1"/>
    </source>
</evidence>
<dbReference type="OrthoDB" id="5456285at2"/>
<feature type="domain" description="Response regulatory" evidence="5">
    <location>
        <begin position="3"/>
        <end position="121"/>
    </location>
</feature>
<dbReference type="GO" id="GO:0000160">
    <property type="term" value="P:phosphorelay signal transduction system"/>
    <property type="evidence" value="ECO:0007669"/>
    <property type="project" value="InterPro"/>
</dbReference>
<dbReference type="Gene3D" id="3.40.50.2300">
    <property type="match status" value="1"/>
</dbReference>
<protein>
    <submittedName>
        <fullName evidence="6">Response regulator</fullName>
    </submittedName>
</protein>
<dbReference type="Proteomes" id="UP000439113">
    <property type="component" value="Unassembled WGS sequence"/>
</dbReference>
<comment type="caution">
    <text evidence="6">The sequence shown here is derived from an EMBL/GenBank/DDBJ whole genome shotgun (WGS) entry which is preliminary data.</text>
</comment>
<dbReference type="PANTHER" id="PTHR44591:SF3">
    <property type="entry name" value="RESPONSE REGULATORY DOMAIN-CONTAINING PROTEIN"/>
    <property type="match status" value="1"/>
</dbReference>
<keyword evidence="1" id="KW-0597">Phosphoprotein</keyword>
<keyword evidence="3" id="KW-0804">Transcription</keyword>
<dbReference type="Pfam" id="PF00072">
    <property type="entry name" value="Response_reg"/>
    <property type="match status" value="1"/>
</dbReference>
<proteinExistence type="predicted"/>
<organism evidence="6 7">
    <name type="scientific">Rhodoblastus acidophilus</name>
    <name type="common">Rhodopseudomonas acidophila</name>
    <dbReference type="NCBI Taxonomy" id="1074"/>
    <lineage>
        <taxon>Bacteria</taxon>
        <taxon>Pseudomonadati</taxon>
        <taxon>Pseudomonadota</taxon>
        <taxon>Alphaproteobacteria</taxon>
        <taxon>Hyphomicrobiales</taxon>
        <taxon>Rhodoblastaceae</taxon>
        <taxon>Rhodoblastus</taxon>
    </lineage>
</organism>
<dbReference type="SMART" id="SM00448">
    <property type="entry name" value="REC"/>
    <property type="match status" value="1"/>
</dbReference>
<evidence type="ECO:0000259" key="5">
    <source>
        <dbReference type="PROSITE" id="PS50110"/>
    </source>
</evidence>
<dbReference type="EMBL" id="WNKS01000003">
    <property type="protein sequence ID" value="MTV30492.1"/>
    <property type="molecule type" value="Genomic_DNA"/>
</dbReference>
<dbReference type="PANTHER" id="PTHR44591">
    <property type="entry name" value="STRESS RESPONSE REGULATOR PROTEIN 1"/>
    <property type="match status" value="1"/>
</dbReference>
<evidence type="ECO:0000256" key="3">
    <source>
        <dbReference type="ARBA" id="ARBA00023163"/>
    </source>
</evidence>
<dbReference type="AlphaFoldDB" id="A0A6N8DJ00"/>
<sequence length="138" mass="14591">MSAILLLDDNAAVRMVLRKFLARGGHEVTECASASDVIEALSRSRPDVLITELCMPQTDGVKLIQFVRALYADLPVVAITGGGLRLPRGLLLEEAKQAGADRVLCKPVGIRELLSAVLDVVQGETSAAPLDRGDADAA</sequence>
<keyword evidence="2" id="KW-0805">Transcription regulation</keyword>
<dbReference type="PROSITE" id="PS50110">
    <property type="entry name" value="RESPONSE_REGULATORY"/>
    <property type="match status" value="1"/>
</dbReference>
<dbReference type="InterPro" id="IPR001789">
    <property type="entry name" value="Sig_transdc_resp-reg_receiver"/>
</dbReference>
<accession>A0A6N8DJ00</accession>
<evidence type="ECO:0000256" key="1">
    <source>
        <dbReference type="ARBA" id="ARBA00022553"/>
    </source>
</evidence>
<dbReference type="InterPro" id="IPR050595">
    <property type="entry name" value="Bact_response_regulator"/>
</dbReference>
<gene>
    <name evidence="6" type="ORF">GJ654_05735</name>
</gene>
<dbReference type="InterPro" id="IPR011006">
    <property type="entry name" value="CheY-like_superfamily"/>
</dbReference>
<evidence type="ECO:0000256" key="2">
    <source>
        <dbReference type="ARBA" id="ARBA00023015"/>
    </source>
</evidence>
<dbReference type="RefSeq" id="WP_155445148.1">
    <property type="nucleotide sequence ID" value="NZ_JAOQNR010000003.1"/>
</dbReference>
<dbReference type="SUPFAM" id="SSF52172">
    <property type="entry name" value="CheY-like"/>
    <property type="match status" value="1"/>
</dbReference>
<evidence type="ECO:0000256" key="4">
    <source>
        <dbReference type="PROSITE-ProRule" id="PRU00169"/>
    </source>
</evidence>
<name>A0A6N8DJ00_RHOAC</name>
<dbReference type="CDD" id="cd00156">
    <property type="entry name" value="REC"/>
    <property type="match status" value="1"/>
</dbReference>
<comment type="caution">
    <text evidence="4">Lacks conserved residue(s) required for the propagation of feature annotation.</text>
</comment>